<sequence>MVKPLEHKVSLSFSRSLTMYFTAKAQRLRKVRDVLPSITKILSPTISRPKAVFVFLNLYSALRETLNTLMVKLLEHKVSLSFSRSLTMYFTAKAQRLRKVRDVLPSITKILSPTSSRPKAVFVFLNLYSALRETLNTLMVKLLEHKVSLSFSRSLTMYFTAKALRFRKGQEVLHQDLRRV</sequence>
<dbReference type="EMBL" id="FQVQ01000001">
    <property type="protein sequence ID" value="SHE71215.1"/>
    <property type="molecule type" value="Genomic_DNA"/>
</dbReference>
<accession>A0A1M4VQR8</accession>
<protein>
    <submittedName>
        <fullName evidence="1">Uncharacterized protein</fullName>
    </submittedName>
</protein>
<dbReference type="AlphaFoldDB" id="A0A1M4VQR8"/>
<organism evidence="1 2">
    <name type="scientific">Flavobacterium fontis</name>
    <dbReference type="NCBI Taxonomy" id="1124188"/>
    <lineage>
        <taxon>Bacteria</taxon>
        <taxon>Pseudomonadati</taxon>
        <taxon>Bacteroidota</taxon>
        <taxon>Flavobacteriia</taxon>
        <taxon>Flavobacteriales</taxon>
        <taxon>Flavobacteriaceae</taxon>
        <taxon>Flavobacterium</taxon>
    </lineage>
</organism>
<keyword evidence="2" id="KW-1185">Reference proteome</keyword>
<evidence type="ECO:0000313" key="2">
    <source>
        <dbReference type="Proteomes" id="UP000184147"/>
    </source>
</evidence>
<name>A0A1M4VQR8_9FLAO</name>
<dbReference type="Proteomes" id="UP000184147">
    <property type="component" value="Unassembled WGS sequence"/>
</dbReference>
<evidence type="ECO:0000313" key="1">
    <source>
        <dbReference type="EMBL" id="SHE71215.1"/>
    </source>
</evidence>
<proteinExistence type="predicted"/>
<gene>
    <name evidence="1" type="ORF">SAMN05444377_10118</name>
</gene>
<reference evidence="1 2" key="1">
    <citation type="submission" date="2016-11" db="EMBL/GenBank/DDBJ databases">
        <authorList>
            <person name="Jaros S."/>
            <person name="Januszkiewicz K."/>
            <person name="Wedrychowicz H."/>
        </authorList>
    </citation>
    <scope>NUCLEOTIDE SEQUENCE [LARGE SCALE GENOMIC DNA]</scope>
    <source>
        <strain evidence="1 2">DSM 25660</strain>
    </source>
</reference>